<comment type="similarity">
    <text evidence="4">Belongs to the IspD/TarI cytidylyltransferase family. IspD subfamily.</text>
</comment>
<comment type="function">
    <text evidence="4">Catalyzes the formation of 4-diphosphocytidyl-2-C-methyl-D-erythritol from CTP and 2-C-methyl-D-erythritol 4-phosphate (MEP).</text>
</comment>
<dbReference type="PANTHER" id="PTHR32125:SF4">
    <property type="entry name" value="2-C-METHYL-D-ERYTHRITOL 4-PHOSPHATE CYTIDYLYLTRANSFERASE, CHLOROPLASTIC"/>
    <property type="match status" value="1"/>
</dbReference>
<dbReference type="InterPro" id="IPR050088">
    <property type="entry name" value="IspD/TarI_cytidylyltransf_bact"/>
</dbReference>
<evidence type="ECO:0000256" key="3">
    <source>
        <dbReference type="ARBA" id="ARBA00023229"/>
    </source>
</evidence>
<dbReference type="InterPro" id="IPR001228">
    <property type="entry name" value="IspD"/>
</dbReference>
<dbReference type="HAMAP" id="MF_00108">
    <property type="entry name" value="IspD"/>
    <property type="match status" value="1"/>
</dbReference>
<dbReference type="SUPFAM" id="SSF53448">
    <property type="entry name" value="Nucleotide-diphospho-sugar transferases"/>
    <property type="match status" value="1"/>
</dbReference>
<dbReference type="Proteomes" id="UP001299546">
    <property type="component" value="Unassembled WGS sequence"/>
</dbReference>
<evidence type="ECO:0000313" key="5">
    <source>
        <dbReference type="EMBL" id="MCB7389550.1"/>
    </source>
</evidence>
<dbReference type="GO" id="GO:0050518">
    <property type="term" value="F:2-C-methyl-D-erythritol 4-phosphate cytidylyltransferase activity"/>
    <property type="evidence" value="ECO:0007669"/>
    <property type="project" value="UniProtKB-EC"/>
</dbReference>
<dbReference type="InterPro" id="IPR029044">
    <property type="entry name" value="Nucleotide-diphossugar_trans"/>
</dbReference>
<evidence type="ECO:0000256" key="1">
    <source>
        <dbReference type="ARBA" id="ARBA00022679"/>
    </source>
</evidence>
<dbReference type="Gene3D" id="3.90.550.10">
    <property type="entry name" value="Spore Coat Polysaccharide Biosynthesis Protein SpsA, Chain A"/>
    <property type="match status" value="1"/>
</dbReference>
<dbReference type="InterPro" id="IPR034683">
    <property type="entry name" value="IspD/TarI"/>
</dbReference>
<evidence type="ECO:0000256" key="2">
    <source>
        <dbReference type="ARBA" id="ARBA00022695"/>
    </source>
</evidence>
<feature type="site" description="Positions MEP for the nucleophilic attack" evidence="4">
    <location>
        <position position="222"/>
    </location>
</feature>
<name>A0ABS8DM68_9FIRM</name>
<protein>
    <recommendedName>
        <fullName evidence="4">2-C-methyl-D-erythritol 4-phosphate cytidylyltransferase</fullName>
        <ecNumber evidence="4">2.7.7.60</ecNumber>
    </recommendedName>
    <alternativeName>
        <fullName evidence="4">4-diphosphocytidyl-2C-methyl-D-erythritol synthase</fullName>
    </alternativeName>
    <alternativeName>
        <fullName evidence="4">MEP cytidylyltransferase</fullName>
        <shortName evidence="4">MCT</shortName>
    </alternativeName>
</protein>
<feature type="site" description="Transition state stabilizer" evidence="4">
    <location>
        <position position="17"/>
    </location>
</feature>
<dbReference type="Pfam" id="PF01128">
    <property type="entry name" value="IspD"/>
    <property type="match status" value="1"/>
</dbReference>
<dbReference type="EMBL" id="JAJCIS010000031">
    <property type="protein sequence ID" value="MCB7389550.1"/>
    <property type="molecule type" value="Genomic_DNA"/>
</dbReference>
<dbReference type="CDD" id="cd02516">
    <property type="entry name" value="CDP-ME_synthetase"/>
    <property type="match status" value="1"/>
</dbReference>
<feature type="site" description="Positions MEP for the nucleophilic attack" evidence="4">
    <location>
        <position position="164"/>
    </location>
</feature>
<dbReference type="NCBIfam" id="TIGR00453">
    <property type="entry name" value="ispD"/>
    <property type="match status" value="1"/>
</dbReference>
<feature type="site" description="Transition state stabilizer" evidence="4">
    <location>
        <position position="24"/>
    </location>
</feature>
<comment type="pathway">
    <text evidence="4">Isoprenoid biosynthesis; isopentenyl diphosphate biosynthesis via DXP pathway; isopentenyl diphosphate from 1-deoxy-D-xylulose 5-phosphate: step 2/6.</text>
</comment>
<keyword evidence="6" id="KW-1185">Reference proteome</keyword>
<dbReference type="RefSeq" id="WP_066732832.1">
    <property type="nucleotide sequence ID" value="NZ_JAJCIQ010000029.1"/>
</dbReference>
<reference evidence="5 6" key="1">
    <citation type="submission" date="2021-10" db="EMBL/GenBank/DDBJ databases">
        <title>Collection of gut derived symbiotic bacterial strains cultured from healthy donors.</title>
        <authorList>
            <person name="Lin H."/>
            <person name="Littmann E."/>
            <person name="Kohout C."/>
            <person name="Pamer E.G."/>
        </authorList>
    </citation>
    <scope>NUCLEOTIDE SEQUENCE [LARGE SCALE GENOMIC DNA]</scope>
    <source>
        <strain evidence="5 6">DFI.1.165</strain>
    </source>
</reference>
<evidence type="ECO:0000313" key="6">
    <source>
        <dbReference type="Proteomes" id="UP001299546"/>
    </source>
</evidence>
<keyword evidence="3 4" id="KW-0414">Isoprene biosynthesis</keyword>
<evidence type="ECO:0000256" key="4">
    <source>
        <dbReference type="HAMAP-Rule" id="MF_00108"/>
    </source>
</evidence>
<proteinExistence type="inferred from homology"/>
<keyword evidence="2 4" id="KW-0548">Nucleotidyltransferase</keyword>
<dbReference type="PANTHER" id="PTHR32125">
    <property type="entry name" value="2-C-METHYL-D-ERYTHRITOL 4-PHOSPHATE CYTIDYLYLTRANSFERASE, CHLOROPLASTIC"/>
    <property type="match status" value="1"/>
</dbReference>
<comment type="caution">
    <text evidence="5">The sequence shown here is derived from an EMBL/GenBank/DDBJ whole genome shotgun (WGS) entry which is preliminary data.</text>
</comment>
<comment type="catalytic activity">
    <reaction evidence="4">
        <text>2-C-methyl-D-erythritol 4-phosphate + CTP + H(+) = 4-CDP-2-C-methyl-D-erythritol + diphosphate</text>
        <dbReference type="Rhea" id="RHEA:13429"/>
        <dbReference type="ChEBI" id="CHEBI:15378"/>
        <dbReference type="ChEBI" id="CHEBI:33019"/>
        <dbReference type="ChEBI" id="CHEBI:37563"/>
        <dbReference type="ChEBI" id="CHEBI:57823"/>
        <dbReference type="ChEBI" id="CHEBI:58262"/>
        <dbReference type="EC" id="2.7.7.60"/>
    </reaction>
</comment>
<accession>A0ABS8DM68</accession>
<sequence>MKKRCTAIVLAAGQGSRMGTKIQKQYLEIEGKPVLYYSLAVFEQSDIIDDIILVVGEGQVDYCRREIVERFGFAKVDTITVGGSERYESVYRALRVMEDNGLKTPNQDGYVFIHDGARPFVDEQILARAYEAVKKHGACVVGMPSKDTIKVADENSFAKETPDRKYLWMIQTPQVFEVSLIKEAYFRLMGEPCIQVTDDAMVAEQMLHAPIKLVEGSYENIKITTPEDLPIAELFVGLRKRN</sequence>
<organism evidence="5 6">
    <name type="scientific">Bariatricus massiliensis</name>
    <dbReference type="NCBI Taxonomy" id="1745713"/>
    <lineage>
        <taxon>Bacteria</taxon>
        <taxon>Bacillati</taxon>
        <taxon>Bacillota</taxon>
        <taxon>Clostridia</taxon>
        <taxon>Lachnospirales</taxon>
        <taxon>Lachnospiraceae</taxon>
        <taxon>Bariatricus</taxon>
    </lineage>
</organism>
<dbReference type="EC" id="2.7.7.60" evidence="4"/>
<keyword evidence="1 4" id="KW-0808">Transferase</keyword>
<gene>
    <name evidence="4 5" type="primary">ispD</name>
    <name evidence="5" type="ORF">LIZ65_19900</name>
</gene>